<reference evidence="1 2" key="1">
    <citation type="journal article" date="2013" name="Curr. Biol.">
        <title>The Genome of the Foraminiferan Reticulomyxa filosa.</title>
        <authorList>
            <person name="Glockner G."/>
            <person name="Hulsmann N."/>
            <person name="Schleicher M."/>
            <person name="Noegel A.A."/>
            <person name="Eichinger L."/>
            <person name="Gallinger C."/>
            <person name="Pawlowski J."/>
            <person name="Sierra R."/>
            <person name="Euteneuer U."/>
            <person name="Pillet L."/>
            <person name="Moustafa A."/>
            <person name="Platzer M."/>
            <person name="Groth M."/>
            <person name="Szafranski K."/>
            <person name="Schliwa M."/>
        </authorList>
    </citation>
    <scope>NUCLEOTIDE SEQUENCE [LARGE SCALE GENOMIC DNA]</scope>
</reference>
<dbReference type="AlphaFoldDB" id="X6MEJ3"/>
<dbReference type="Proteomes" id="UP000023152">
    <property type="component" value="Unassembled WGS sequence"/>
</dbReference>
<comment type="caution">
    <text evidence="1">The sequence shown here is derived from an EMBL/GenBank/DDBJ whole genome shotgun (WGS) entry which is preliminary data.</text>
</comment>
<gene>
    <name evidence="1" type="ORF">RFI_24965</name>
</gene>
<evidence type="ECO:0008006" key="3">
    <source>
        <dbReference type="Google" id="ProtNLM"/>
    </source>
</evidence>
<dbReference type="SUPFAM" id="SSF48208">
    <property type="entry name" value="Six-hairpin glycosidases"/>
    <property type="match status" value="1"/>
</dbReference>
<evidence type="ECO:0000313" key="1">
    <source>
        <dbReference type="EMBL" id="ETO12413.1"/>
    </source>
</evidence>
<evidence type="ECO:0000313" key="2">
    <source>
        <dbReference type="Proteomes" id="UP000023152"/>
    </source>
</evidence>
<dbReference type="PANTHER" id="PTHR42899:SF1">
    <property type="entry name" value="SPERMATOGENESIS-ASSOCIATED PROTEIN 20"/>
    <property type="match status" value="1"/>
</dbReference>
<organism evidence="1 2">
    <name type="scientific">Reticulomyxa filosa</name>
    <dbReference type="NCBI Taxonomy" id="46433"/>
    <lineage>
        <taxon>Eukaryota</taxon>
        <taxon>Sar</taxon>
        <taxon>Rhizaria</taxon>
        <taxon>Retaria</taxon>
        <taxon>Foraminifera</taxon>
        <taxon>Monothalamids</taxon>
        <taxon>Reticulomyxidae</taxon>
        <taxon>Reticulomyxa</taxon>
    </lineage>
</organism>
<protein>
    <recommendedName>
        <fullName evidence="3">DUF255 domain-containing protein</fullName>
    </recommendedName>
</protein>
<dbReference type="OrthoDB" id="1923667at2759"/>
<dbReference type="InterPro" id="IPR008928">
    <property type="entry name" value="6-hairpin_glycosidase_sf"/>
</dbReference>
<dbReference type="GO" id="GO:0005975">
    <property type="term" value="P:carbohydrate metabolic process"/>
    <property type="evidence" value="ECO:0007669"/>
    <property type="project" value="InterPro"/>
</dbReference>
<dbReference type="PANTHER" id="PTHR42899">
    <property type="entry name" value="SPERMATOGENESIS-ASSOCIATED PROTEIN 20"/>
    <property type="match status" value="1"/>
</dbReference>
<sequence length="281" mass="32639">TNVKKIGEEIIKDCYSAFAKSYDTKLGGFGSAPKFPRPVELNVLFRYYFRFGTSTEKKNQEQAKRALDMCIRTLECMGNGGIYDHIGGGFHRYSVDEYWHVPHFEKMLYDNAQLVNSYLEGFRITKNPWFKRICEETLLYLQRDLTHPDGGIYSAEDADSLPLPNDKKKKEGAFYVWKESEIDKILDKNEAKVLKCYYGVEANGNCTLSERSDPHNEFVGLNVLLKRKTVQETAKQCQIEDEQEVEQLLIAGLFFFFLKKKKVWTVDIDLFVATTKRTFFF</sequence>
<keyword evidence="2" id="KW-1185">Reference proteome</keyword>
<dbReference type="InterPro" id="IPR024705">
    <property type="entry name" value="Ssp411"/>
</dbReference>
<feature type="non-terminal residue" evidence="1">
    <location>
        <position position="1"/>
    </location>
</feature>
<proteinExistence type="predicted"/>
<accession>X6MEJ3</accession>
<dbReference type="EMBL" id="ASPP01021422">
    <property type="protein sequence ID" value="ETO12413.1"/>
    <property type="molecule type" value="Genomic_DNA"/>
</dbReference>
<name>X6MEJ3_RETFI</name>